<sequence length="220" mass="25605">MMPETTFSPLRVEKKIELKREIQEQENPASKSQKMAEEIFPKKFSLKLDNEPLKMEDLNVIKRQHSLTNENVMKDNVENFRKENEIHSHTDDNKMKLDYKTSLNQKINEAELTESVNPIKEISETVNNETFLNKQRLNSFASQMETIDDTKSLLREVKSSIVAKGSEYDSSQVLIDKLDKIESIVTEGMRNMHIDMVRLFTQVNINLSKLGERMKGLEKK</sequence>
<evidence type="ECO:0000313" key="2">
    <source>
        <dbReference type="Proteomes" id="UP000281549"/>
    </source>
</evidence>
<reference evidence="2" key="1">
    <citation type="journal article" date="2018" name="Nat. Microbiol.">
        <title>Leveraging single-cell genomics to expand the fungal tree of life.</title>
        <authorList>
            <person name="Ahrendt S.R."/>
            <person name="Quandt C.A."/>
            <person name="Ciobanu D."/>
            <person name="Clum A."/>
            <person name="Salamov A."/>
            <person name="Andreopoulos B."/>
            <person name="Cheng J.F."/>
            <person name="Woyke T."/>
            <person name="Pelin A."/>
            <person name="Henrissat B."/>
            <person name="Reynolds N.K."/>
            <person name="Benny G.L."/>
            <person name="Smith M.E."/>
            <person name="James T.Y."/>
            <person name="Grigoriev I.V."/>
        </authorList>
    </citation>
    <scope>NUCLEOTIDE SEQUENCE [LARGE SCALE GENOMIC DNA]</scope>
    <source>
        <strain evidence="2">CSF55</strain>
    </source>
</reference>
<gene>
    <name evidence="1" type="ORF">ROZALSC1DRAFT_20571</name>
</gene>
<evidence type="ECO:0000313" key="1">
    <source>
        <dbReference type="EMBL" id="RKP21390.1"/>
    </source>
</evidence>
<protein>
    <submittedName>
        <fullName evidence="1">Uncharacterized protein</fullName>
    </submittedName>
</protein>
<proteinExistence type="predicted"/>
<name>A0A4P9YRQ5_ROZAC</name>
<organism evidence="1 2">
    <name type="scientific">Rozella allomycis (strain CSF55)</name>
    <dbReference type="NCBI Taxonomy" id="988480"/>
    <lineage>
        <taxon>Eukaryota</taxon>
        <taxon>Fungi</taxon>
        <taxon>Fungi incertae sedis</taxon>
        <taxon>Cryptomycota</taxon>
        <taxon>Cryptomycota incertae sedis</taxon>
        <taxon>Rozella</taxon>
    </lineage>
</organism>
<accession>A0A4P9YRQ5</accession>
<dbReference type="Proteomes" id="UP000281549">
    <property type="component" value="Unassembled WGS sequence"/>
</dbReference>
<dbReference type="AlphaFoldDB" id="A0A4P9YRQ5"/>
<dbReference type="EMBL" id="ML004960">
    <property type="protein sequence ID" value="RKP21390.1"/>
    <property type="molecule type" value="Genomic_DNA"/>
</dbReference>